<keyword evidence="3" id="KW-1185">Reference proteome</keyword>
<evidence type="ECO:0000256" key="1">
    <source>
        <dbReference type="SAM" id="MobiDB-lite"/>
    </source>
</evidence>
<gene>
    <name evidence="2" type="ORF">TIFTF001_034359</name>
</gene>
<reference evidence="2" key="1">
    <citation type="submission" date="2023-07" db="EMBL/GenBank/DDBJ databases">
        <title>draft genome sequence of fig (Ficus carica).</title>
        <authorList>
            <person name="Takahashi T."/>
            <person name="Nishimura K."/>
        </authorList>
    </citation>
    <scope>NUCLEOTIDE SEQUENCE</scope>
</reference>
<dbReference type="EMBL" id="BTGU01000224">
    <property type="protein sequence ID" value="GMN65288.1"/>
    <property type="molecule type" value="Genomic_DNA"/>
</dbReference>
<evidence type="ECO:0000313" key="2">
    <source>
        <dbReference type="EMBL" id="GMN65288.1"/>
    </source>
</evidence>
<dbReference type="Proteomes" id="UP001187192">
    <property type="component" value="Unassembled WGS sequence"/>
</dbReference>
<comment type="caution">
    <text evidence="2">The sequence shown here is derived from an EMBL/GenBank/DDBJ whole genome shotgun (WGS) entry which is preliminary data.</text>
</comment>
<organism evidence="2 3">
    <name type="scientific">Ficus carica</name>
    <name type="common">Common fig</name>
    <dbReference type="NCBI Taxonomy" id="3494"/>
    <lineage>
        <taxon>Eukaryota</taxon>
        <taxon>Viridiplantae</taxon>
        <taxon>Streptophyta</taxon>
        <taxon>Embryophyta</taxon>
        <taxon>Tracheophyta</taxon>
        <taxon>Spermatophyta</taxon>
        <taxon>Magnoliopsida</taxon>
        <taxon>eudicotyledons</taxon>
        <taxon>Gunneridae</taxon>
        <taxon>Pentapetalae</taxon>
        <taxon>rosids</taxon>
        <taxon>fabids</taxon>
        <taxon>Rosales</taxon>
        <taxon>Moraceae</taxon>
        <taxon>Ficeae</taxon>
        <taxon>Ficus</taxon>
    </lineage>
</organism>
<accession>A0AA88E0D3</accession>
<evidence type="ECO:0000313" key="3">
    <source>
        <dbReference type="Proteomes" id="UP001187192"/>
    </source>
</evidence>
<feature type="region of interest" description="Disordered" evidence="1">
    <location>
        <begin position="1"/>
        <end position="22"/>
    </location>
</feature>
<dbReference type="AlphaFoldDB" id="A0AA88E0D3"/>
<sequence length="74" mass="8186">MGASSGEKGRRASARKSMPESMRPHAWNLRWARQAHTGSALVGHARTLARIWWEGIKLSRGCESDGKARSPSRT</sequence>
<name>A0AA88E0D3_FICCA</name>
<protein>
    <submittedName>
        <fullName evidence="2">Uncharacterized protein</fullName>
    </submittedName>
</protein>
<proteinExistence type="predicted"/>